<evidence type="ECO:0000313" key="7">
    <source>
        <dbReference type="Proteomes" id="UP001217610"/>
    </source>
</evidence>
<keyword evidence="3" id="KW-0560">Oxidoreductase</keyword>
<evidence type="ECO:0000256" key="2">
    <source>
        <dbReference type="ARBA" id="ARBA00022723"/>
    </source>
</evidence>
<evidence type="ECO:0000256" key="4">
    <source>
        <dbReference type="ARBA" id="ARBA00023004"/>
    </source>
</evidence>
<evidence type="ECO:0000313" key="6">
    <source>
        <dbReference type="EMBL" id="MDD1147693.1"/>
    </source>
</evidence>
<dbReference type="InterPro" id="IPR042098">
    <property type="entry name" value="TauD-like_sf"/>
</dbReference>
<dbReference type="InterPro" id="IPR014503">
    <property type="entry name" value="Clavaminate_syn-like"/>
</dbReference>
<comment type="similarity">
    <text evidence="1">Belongs to the clavaminate synthase family.</text>
</comment>
<dbReference type="PIRSF" id="PIRSF019543">
    <property type="entry name" value="Clavaminate_syn"/>
    <property type="match status" value="1"/>
</dbReference>
<dbReference type="RefSeq" id="WP_249735879.1">
    <property type="nucleotide sequence ID" value="NZ_JAMDGR010000002.1"/>
</dbReference>
<name>A0ABT5Q0H6_9PSED</name>
<feature type="domain" description="TauD/TfdA-like" evidence="5">
    <location>
        <begin position="313"/>
        <end position="378"/>
    </location>
</feature>
<dbReference type="SUPFAM" id="SSF51197">
    <property type="entry name" value="Clavaminate synthase-like"/>
    <property type="match status" value="1"/>
</dbReference>
<protein>
    <submittedName>
        <fullName evidence="6">TauD/TfdA family dioxygenase</fullName>
    </submittedName>
</protein>
<evidence type="ECO:0000256" key="3">
    <source>
        <dbReference type="ARBA" id="ARBA00023002"/>
    </source>
</evidence>
<dbReference type="Gene3D" id="3.60.130.10">
    <property type="entry name" value="Clavaminate synthase-like"/>
    <property type="match status" value="1"/>
</dbReference>
<keyword evidence="6" id="KW-0223">Dioxygenase</keyword>
<proteinExistence type="inferred from homology"/>
<comment type="caution">
    <text evidence="6">The sequence shown here is derived from an EMBL/GenBank/DDBJ whole genome shotgun (WGS) entry which is preliminary data.</text>
</comment>
<keyword evidence="7" id="KW-1185">Reference proteome</keyword>
<dbReference type="GO" id="GO:0051213">
    <property type="term" value="F:dioxygenase activity"/>
    <property type="evidence" value="ECO:0007669"/>
    <property type="project" value="UniProtKB-KW"/>
</dbReference>
<dbReference type="InterPro" id="IPR003819">
    <property type="entry name" value="TauD/TfdA-like"/>
</dbReference>
<evidence type="ECO:0000259" key="5">
    <source>
        <dbReference type="Pfam" id="PF02668"/>
    </source>
</evidence>
<accession>A0ABT5Q0H6</accession>
<dbReference type="Pfam" id="PF02668">
    <property type="entry name" value="TauD"/>
    <property type="match status" value="1"/>
</dbReference>
<organism evidence="6 7">
    <name type="scientific">Pseudomonas idahonensis</name>
    <dbReference type="NCBI Taxonomy" id="2942628"/>
    <lineage>
        <taxon>Bacteria</taxon>
        <taxon>Pseudomonadati</taxon>
        <taxon>Pseudomonadota</taxon>
        <taxon>Gammaproteobacteria</taxon>
        <taxon>Pseudomonadales</taxon>
        <taxon>Pseudomonadaceae</taxon>
        <taxon>Pseudomonas</taxon>
    </lineage>
</organism>
<reference evidence="6 7" key="1">
    <citation type="submission" date="2022-05" db="EMBL/GenBank/DDBJ databases">
        <title>Novel Pseudomonas spp. Isolated from a Rainbow Trout Aquaculture Facility.</title>
        <authorList>
            <person name="Testerman T."/>
            <person name="Graf J."/>
        </authorList>
    </citation>
    <scope>NUCLEOTIDE SEQUENCE [LARGE SCALE GENOMIC DNA]</scope>
    <source>
        <strain evidence="6 7">ID357</strain>
    </source>
</reference>
<dbReference type="Proteomes" id="UP001217610">
    <property type="component" value="Unassembled WGS sequence"/>
</dbReference>
<sequence>MPLSTSLHFSQRGIATQKKALPLTFPLNPQGWGKQERKDVSKLDEVIGKAAACVDEVTHEWLEKKSVTSTRREIPQIHLSLEEQRTLQAGLAALDVTDSASGIRHMPALGRLLESALCPEKIQQLRNFPQARDVAMIVRGLPLDPQLPATPYDLEPGIENVSTLAGAILSVLQTLQTRPLAYEGESNDTVFRHVSPKHKRETEKSSYGSRADLGMHVDNPHLPLTCEPVSQLSACPEYLSLTGLRCELDVPTRIVAIDEVLAILPACVEEELLRPNFTVRRPASFGKQGNVLENVPLLYRSATGDLYCRYNKASVEATCANAQFALQLFAAAADHPDVVHHILLQPGDMLIFKNQQTLHARDGFTPRYDGRDRWMLRVFGVNDPARVVPLAPHQPYIGRA</sequence>
<dbReference type="EMBL" id="JAMDGR010000002">
    <property type="protein sequence ID" value="MDD1147693.1"/>
    <property type="molecule type" value="Genomic_DNA"/>
</dbReference>
<keyword evidence="4" id="KW-0408">Iron</keyword>
<keyword evidence="2" id="KW-0479">Metal-binding</keyword>
<gene>
    <name evidence="6" type="ORF">M5G25_05325</name>
</gene>
<evidence type="ECO:0000256" key="1">
    <source>
        <dbReference type="ARBA" id="ARBA00008425"/>
    </source>
</evidence>